<dbReference type="Pfam" id="PF01432">
    <property type="entry name" value="Peptidase_M3"/>
    <property type="match status" value="1"/>
</dbReference>
<reference evidence="10 12" key="1">
    <citation type="journal article" date="2020" name="Microorganisms">
        <title>Reliable Identification of Environmental Pseudomonas Isolates Using the rpoD Gene.</title>
        <authorList>
            <consortium name="The Broad Institute Genome Sequencing Platform"/>
            <person name="Girard L."/>
            <person name="Lood C."/>
            <person name="Rokni-Zadeh H."/>
            <person name="van Noort V."/>
            <person name="Lavigne R."/>
            <person name="De Mot R."/>
        </authorList>
    </citation>
    <scope>NUCLEOTIDE SEQUENCE</scope>
    <source>
        <strain evidence="10 12">SWRI102</strain>
    </source>
</reference>
<evidence type="ECO:0000256" key="5">
    <source>
        <dbReference type="ARBA" id="ARBA00022833"/>
    </source>
</evidence>
<evidence type="ECO:0000256" key="7">
    <source>
        <dbReference type="RuleBase" id="RU003435"/>
    </source>
</evidence>
<evidence type="ECO:0000259" key="8">
    <source>
        <dbReference type="Pfam" id="PF01432"/>
    </source>
</evidence>
<dbReference type="InterPro" id="IPR045666">
    <property type="entry name" value="OpdA_N"/>
</dbReference>
<dbReference type="InterPro" id="IPR001567">
    <property type="entry name" value="Pept_M3A_M3B_dom"/>
</dbReference>
<dbReference type="Pfam" id="PF19310">
    <property type="entry name" value="TOP_N"/>
    <property type="match status" value="1"/>
</dbReference>
<keyword evidence="3 7" id="KW-0479">Metal-binding</keyword>
<dbReference type="InterPro" id="IPR045090">
    <property type="entry name" value="Pept_M3A_M3B"/>
</dbReference>
<evidence type="ECO:0000256" key="6">
    <source>
        <dbReference type="ARBA" id="ARBA00023049"/>
    </source>
</evidence>
<reference evidence="10" key="2">
    <citation type="submission" date="2020-07" db="EMBL/GenBank/DDBJ databases">
        <authorList>
            <person name="Lood C."/>
            <person name="Girard L."/>
        </authorList>
    </citation>
    <scope>NUCLEOTIDE SEQUENCE</scope>
    <source>
        <strain evidence="10">SWRI102</strain>
    </source>
</reference>
<keyword evidence="2 7" id="KW-0645">Protease</keyword>
<gene>
    <name evidence="11" type="ORF">HU742_025055</name>
    <name evidence="10" type="ORF">HU742_10845</name>
</gene>
<evidence type="ECO:0000259" key="9">
    <source>
        <dbReference type="Pfam" id="PF19310"/>
    </source>
</evidence>
<dbReference type="GO" id="GO:0046872">
    <property type="term" value="F:metal ion binding"/>
    <property type="evidence" value="ECO:0007669"/>
    <property type="project" value="UniProtKB-UniRule"/>
</dbReference>
<evidence type="ECO:0000256" key="1">
    <source>
        <dbReference type="ARBA" id="ARBA00006040"/>
    </source>
</evidence>
<reference evidence="11" key="3">
    <citation type="submission" date="2021-06" db="EMBL/GenBank/DDBJ databases">
        <title>Updating the genus Pseudomonas: Description of 43 new species and partition of the Pseudomonas putida group.</title>
        <authorList>
            <person name="Girard L."/>
            <person name="Lood C."/>
            <person name="Vandamme P."/>
            <person name="Rokni-Zadeh H."/>
            <person name="Van Noort V."/>
            <person name="Hofte M."/>
            <person name="Lavigne R."/>
            <person name="De Mot R."/>
        </authorList>
    </citation>
    <scope>NUCLEOTIDE SEQUENCE</scope>
    <source>
        <strain evidence="11">SWRI102</strain>
    </source>
</reference>
<dbReference type="GO" id="GO:0006508">
    <property type="term" value="P:proteolysis"/>
    <property type="evidence" value="ECO:0007669"/>
    <property type="project" value="UniProtKB-KW"/>
</dbReference>
<dbReference type="Gene3D" id="1.10.1370.10">
    <property type="entry name" value="Neurolysin, domain 3"/>
    <property type="match status" value="1"/>
</dbReference>
<keyword evidence="6 7" id="KW-0482">Metalloprotease</keyword>
<protein>
    <submittedName>
        <fullName evidence="10">Oligopeptidase A</fullName>
    </submittedName>
</protein>
<accession>A0A923FQB5</accession>
<comment type="similarity">
    <text evidence="1 7">Belongs to the peptidase M3 family.</text>
</comment>
<dbReference type="PANTHER" id="PTHR11804:SF84">
    <property type="entry name" value="SACCHAROLYSIN"/>
    <property type="match status" value="1"/>
</dbReference>
<evidence type="ECO:0000256" key="4">
    <source>
        <dbReference type="ARBA" id="ARBA00022801"/>
    </source>
</evidence>
<evidence type="ECO:0000313" key="10">
    <source>
        <dbReference type="EMBL" id="MBC3395705.1"/>
    </source>
</evidence>
<keyword evidence="4 7" id="KW-0378">Hydrolase</keyword>
<dbReference type="GO" id="GO:0004222">
    <property type="term" value="F:metalloendopeptidase activity"/>
    <property type="evidence" value="ECO:0007669"/>
    <property type="project" value="InterPro"/>
</dbReference>
<organism evidence="10">
    <name type="scientific">Pseudomonas marvdashtae</name>
    <dbReference type="NCBI Taxonomy" id="2745500"/>
    <lineage>
        <taxon>Bacteria</taxon>
        <taxon>Pseudomonadati</taxon>
        <taxon>Pseudomonadota</taxon>
        <taxon>Gammaproteobacteria</taxon>
        <taxon>Pseudomonadales</taxon>
        <taxon>Pseudomonadaceae</taxon>
        <taxon>Pseudomonas</taxon>
    </lineage>
</organism>
<dbReference type="InterPro" id="IPR024079">
    <property type="entry name" value="MetalloPept_cat_dom_sf"/>
</dbReference>
<feature type="domain" description="Oligopeptidase A N-terminal" evidence="9">
    <location>
        <begin position="31"/>
        <end position="148"/>
    </location>
</feature>
<evidence type="ECO:0000256" key="3">
    <source>
        <dbReference type="ARBA" id="ARBA00022723"/>
    </source>
</evidence>
<feature type="domain" description="Peptidase M3A/M3B catalytic" evidence="8">
    <location>
        <begin position="224"/>
        <end position="663"/>
    </location>
</feature>
<sequence>MHPTENPLLQRHDLPPFSKIQAEHFSPALDQIITESRAKVAEIIKTQAPFPTWDDLVLAMDEIHARLKGFGYVLERLATTRTEEAWEQVSLDCTPRLQQFKRSLRQNAELFQLYQRLADSEIAKHFSSVRTRTLEKILRQFRRDGLGSDSQPALKDLQLRIQGARSLFLEHLHEANKAWNRTFDDQARLSGLPLSFRQRMAEQAREQGRTGWLLTLNEESFRIVMRYADDAVLRKQVYVAYSTRASDQGPHAGVYDNGDVLWQLLRDRHELATLLGYSNYAQLALEPEQARSPEEVQAFLQGMLQQQESVFIEDAAQLQAFAETQGFSGLQPWNYRYLAQKLRHRMTGVSEQTVSAWFELESTFSQLLLMAKDLFGVDIIERRDVATWHPQVRLLEVRERGEILGYLYFDPFEDANQDSFPNTSTLRNRRITAEGRPRYPIATLHGWLPRVPGDSPVLLDHRQLRVLFHELGHCLHHVLSLVEYRAVSGISELSRDAAEFAGVLFEQWCFSKECLVRLSRHYQTGAPLPETIADQLLAYLGMQTSWDTAAFLRDALFDMELHRSHGDGRTAQQVFDQVNAQVGHLPVFANERWPNGLDYIVTGYAAGIYAYAWSKRLADIVFKRFKRNGLYDRQTAKALREAIFERGDSRPLSESIAAFLQATDHRAGAGS</sequence>
<comment type="caution">
    <text evidence="10">The sequence shown here is derived from an EMBL/GenBank/DDBJ whole genome shotgun (WGS) entry which is preliminary data.</text>
</comment>
<dbReference type="GO" id="GO:0006518">
    <property type="term" value="P:peptide metabolic process"/>
    <property type="evidence" value="ECO:0007669"/>
    <property type="project" value="TreeGrafter"/>
</dbReference>
<dbReference type="EMBL" id="JABWQX010000003">
    <property type="protein sequence ID" value="MBC3395705.1"/>
    <property type="molecule type" value="Genomic_DNA"/>
</dbReference>
<dbReference type="SUPFAM" id="SSF55486">
    <property type="entry name" value="Metalloproteases ('zincins'), catalytic domain"/>
    <property type="match status" value="1"/>
</dbReference>
<dbReference type="InterPro" id="IPR024077">
    <property type="entry name" value="Neurolysin/TOP_dom2"/>
</dbReference>
<evidence type="ECO:0000256" key="2">
    <source>
        <dbReference type="ARBA" id="ARBA00022670"/>
    </source>
</evidence>
<comment type="cofactor">
    <cofactor evidence="7">
        <name>Zn(2+)</name>
        <dbReference type="ChEBI" id="CHEBI:29105"/>
    </cofactor>
    <text evidence="7">Binds 1 zinc ion.</text>
</comment>
<evidence type="ECO:0000313" key="11">
    <source>
        <dbReference type="EMBL" id="MBV4554423.1"/>
    </source>
</evidence>
<dbReference type="Gene3D" id="3.40.390.10">
    <property type="entry name" value="Collagenase (Catalytic Domain)"/>
    <property type="match status" value="1"/>
</dbReference>
<dbReference type="RefSeq" id="WP_186643362.1">
    <property type="nucleotide sequence ID" value="NZ_JABWQX020000006.1"/>
</dbReference>
<evidence type="ECO:0000313" key="12">
    <source>
        <dbReference type="Proteomes" id="UP000659438"/>
    </source>
</evidence>
<name>A0A923FQB5_9PSED</name>
<keyword evidence="5 7" id="KW-0862">Zinc</keyword>
<proteinExistence type="inferred from homology"/>
<dbReference type="Gene3D" id="1.10.1370.40">
    <property type="match status" value="1"/>
</dbReference>
<dbReference type="Proteomes" id="UP000659438">
    <property type="component" value="Unassembled WGS sequence"/>
</dbReference>
<dbReference type="PANTHER" id="PTHR11804">
    <property type="entry name" value="PROTEASE M3 THIMET OLIGOPEPTIDASE-RELATED"/>
    <property type="match status" value="1"/>
</dbReference>
<dbReference type="AlphaFoldDB" id="A0A923FQB5"/>
<dbReference type="EMBL" id="JABWQX020000006">
    <property type="protein sequence ID" value="MBV4554423.1"/>
    <property type="molecule type" value="Genomic_DNA"/>
</dbReference>
<keyword evidence="12" id="KW-1185">Reference proteome</keyword>